<dbReference type="AlphaFoldDB" id="A0A7C8ZPY1"/>
<organism evidence="1">
    <name type="scientific">Opuntia streptacantha</name>
    <name type="common">Prickly pear cactus</name>
    <name type="synonym">Opuntia cardona</name>
    <dbReference type="NCBI Taxonomy" id="393608"/>
    <lineage>
        <taxon>Eukaryota</taxon>
        <taxon>Viridiplantae</taxon>
        <taxon>Streptophyta</taxon>
        <taxon>Embryophyta</taxon>
        <taxon>Tracheophyta</taxon>
        <taxon>Spermatophyta</taxon>
        <taxon>Magnoliopsida</taxon>
        <taxon>eudicotyledons</taxon>
        <taxon>Gunneridae</taxon>
        <taxon>Pentapetalae</taxon>
        <taxon>Caryophyllales</taxon>
        <taxon>Cactineae</taxon>
        <taxon>Cactaceae</taxon>
        <taxon>Opuntioideae</taxon>
        <taxon>Opuntia</taxon>
    </lineage>
</organism>
<reference evidence="1" key="1">
    <citation type="journal article" date="2013" name="J. Plant Res.">
        <title>Effect of fungi and light on seed germination of three Opuntia species from semiarid lands of central Mexico.</title>
        <authorList>
            <person name="Delgado-Sanchez P."/>
            <person name="Jimenez-Bremont J.F."/>
            <person name="Guerrero-Gonzalez Mde L."/>
            <person name="Flores J."/>
        </authorList>
    </citation>
    <scope>NUCLEOTIDE SEQUENCE</scope>
    <source>
        <tissue evidence="1">Cladode</tissue>
    </source>
</reference>
<reference evidence="1" key="2">
    <citation type="submission" date="2020-07" db="EMBL/GenBank/DDBJ databases">
        <authorList>
            <person name="Vera ALvarez R."/>
            <person name="Arias-Moreno D.M."/>
            <person name="Jimenez-Jacinto V."/>
            <person name="Jimenez-Bremont J.F."/>
            <person name="Swaminathan K."/>
            <person name="Moose S.P."/>
            <person name="Guerrero-Gonzalez M.L."/>
            <person name="Marino-Ramirez L."/>
            <person name="Landsman D."/>
            <person name="Rodriguez-Kessler M."/>
            <person name="Delgado-Sanchez P."/>
        </authorList>
    </citation>
    <scope>NUCLEOTIDE SEQUENCE</scope>
    <source>
        <tissue evidence="1">Cladode</tissue>
    </source>
</reference>
<sequence length="101" mass="11441">MMFSWLKLLVAFSMSSIVRSLISLVLLGKIMTRLASLPTSLELEEKECNSLANLSVSPPGNIFLLETIQYTKITRIPEMTKQTPRGIPKKSRLFRSLVWAE</sequence>
<proteinExistence type="predicted"/>
<name>A0A7C8ZPY1_OPUST</name>
<protein>
    <submittedName>
        <fullName evidence="1">Uncharacterized protein</fullName>
    </submittedName>
</protein>
<dbReference type="EMBL" id="GISG01156112">
    <property type="protein sequence ID" value="MBA4648534.1"/>
    <property type="molecule type" value="Transcribed_RNA"/>
</dbReference>
<evidence type="ECO:0000313" key="1">
    <source>
        <dbReference type="EMBL" id="MBA4648534.1"/>
    </source>
</evidence>
<accession>A0A7C8ZPY1</accession>